<dbReference type="OrthoDB" id="1097853at2759"/>
<keyword evidence="3" id="KW-1185">Reference proteome</keyword>
<protein>
    <submittedName>
        <fullName evidence="2">Uncharacterized protein</fullName>
    </submittedName>
</protein>
<dbReference type="AlphaFoldDB" id="A0A835I4X3"/>
<accession>A0A835I4X3</accession>
<proteinExistence type="predicted"/>
<dbReference type="PANTHER" id="PTHR35291:SF3">
    <property type="entry name" value="PROTEIN SHROOM-LIKE"/>
    <property type="match status" value="1"/>
</dbReference>
<feature type="compositionally biased region" description="Polar residues" evidence="1">
    <location>
        <begin position="40"/>
        <end position="49"/>
    </location>
</feature>
<dbReference type="Proteomes" id="UP000631114">
    <property type="component" value="Unassembled WGS sequence"/>
</dbReference>
<dbReference type="EMBL" id="JADFTS010000004">
    <property type="protein sequence ID" value="KAF9610202.1"/>
    <property type="molecule type" value="Genomic_DNA"/>
</dbReference>
<dbReference type="PANTHER" id="PTHR35291">
    <property type="entry name" value="PROTEIN SHROOM-LIKE"/>
    <property type="match status" value="1"/>
</dbReference>
<reference evidence="2 3" key="1">
    <citation type="submission" date="2020-10" db="EMBL/GenBank/DDBJ databases">
        <title>The Coptis chinensis genome and diversification of protoberbering-type alkaloids.</title>
        <authorList>
            <person name="Wang B."/>
            <person name="Shu S."/>
            <person name="Song C."/>
            <person name="Liu Y."/>
        </authorList>
    </citation>
    <scope>NUCLEOTIDE SEQUENCE [LARGE SCALE GENOMIC DNA]</scope>
    <source>
        <strain evidence="2">HL-2020</strain>
        <tissue evidence="2">Leaf</tissue>
    </source>
</reference>
<evidence type="ECO:0000256" key="1">
    <source>
        <dbReference type="SAM" id="MobiDB-lite"/>
    </source>
</evidence>
<organism evidence="2 3">
    <name type="scientific">Coptis chinensis</name>
    <dbReference type="NCBI Taxonomy" id="261450"/>
    <lineage>
        <taxon>Eukaryota</taxon>
        <taxon>Viridiplantae</taxon>
        <taxon>Streptophyta</taxon>
        <taxon>Embryophyta</taxon>
        <taxon>Tracheophyta</taxon>
        <taxon>Spermatophyta</taxon>
        <taxon>Magnoliopsida</taxon>
        <taxon>Ranunculales</taxon>
        <taxon>Ranunculaceae</taxon>
        <taxon>Coptidoideae</taxon>
        <taxon>Coptis</taxon>
    </lineage>
</organism>
<name>A0A835I4X3_9MAGN</name>
<evidence type="ECO:0000313" key="2">
    <source>
        <dbReference type="EMBL" id="KAF9610202.1"/>
    </source>
</evidence>
<comment type="caution">
    <text evidence="2">The sequence shown here is derived from an EMBL/GenBank/DDBJ whole genome shotgun (WGS) entry which is preliminary data.</text>
</comment>
<evidence type="ECO:0000313" key="3">
    <source>
        <dbReference type="Proteomes" id="UP000631114"/>
    </source>
</evidence>
<gene>
    <name evidence="2" type="ORF">IFM89_021140</name>
</gene>
<sequence>MEEFSYFRKSRSYSGYRQLAVQSSTELLELNPKKLRSLKETTSSSNTVQGKEAKKVTTSHPIFNMADARRSKKAMKKPDFMRYMAYVKEGGTWNSDSNSPAIYFK</sequence>
<feature type="region of interest" description="Disordered" evidence="1">
    <location>
        <begin position="38"/>
        <end position="63"/>
    </location>
</feature>